<feature type="transmembrane region" description="Helical" evidence="10">
    <location>
        <begin position="400"/>
        <end position="425"/>
    </location>
</feature>
<evidence type="ECO:0000256" key="6">
    <source>
        <dbReference type="ARBA" id="ARBA00022692"/>
    </source>
</evidence>
<feature type="transmembrane region" description="Helical" evidence="10">
    <location>
        <begin position="137"/>
        <end position="155"/>
    </location>
</feature>
<proteinExistence type="inferred from homology"/>
<feature type="transmembrane region" description="Helical" evidence="10">
    <location>
        <begin position="258"/>
        <end position="280"/>
    </location>
</feature>
<feature type="transmembrane region" description="Helical" evidence="10">
    <location>
        <begin position="95"/>
        <end position="117"/>
    </location>
</feature>
<dbReference type="Proteomes" id="UP000219559">
    <property type="component" value="Unassembled WGS sequence"/>
</dbReference>
<evidence type="ECO:0000256" key="5">
    <source>
        <dbReference type="ARBA" id="ARBA00022475"/>
    </source>
</evidence>
<feature type="transmembrane region" description="Helical" evidence="10">
    <location>
        <begin position="167"/>
        <end position="190"/>
    </location>
</feature>
<comment type="similarity">
    <text evidence="2">Belongs to the multi antimicrobial extrusion (MATE) (TC 2.A.66.1) family. MepA subfamily.</text>
</comment>
<accession>A0A2A4GEY3</accession>
<dbReference type="GO" id="GO:0015297">
    <property type="term" value="F:antiporter activity"/>
    <property type="evidence" value="ECO:0007669"/>
    <property type="project" value="InterPro"/>
</dbReference>
<dbReference type="PIRSF" id="PIRSF006603">
    <property type="entry name" value="DinF"/>
    <property type="match status" value="1"/>
</dbReference>
<evidence type="ECO:0000256" key="8">
    <source>
        <dbReference type="ARBA" id="ARBA00023136"/>
    </source>
</evidence>
<comment type="caution">
    <text evidence="11">The sequence shown here is derived from an EMBL/GenBank/DDBJ whole genome shotgun (WGS) entry which is preliminary data.</text>
</comment>
<feature type="transmembrane region" description="Helical" evidence="10">
    <location>
        <begin position="431"/>
        <end position="449"/>
    </location>
</feature>
<feature type="transmembrane region" description="Helical" evidence="10">
    <location>
        <begin position="22"/>
        <end position="44"/>
    </location>
</feature>
<organism evidence="11 12">
    <name type="scientific">Sediminicola luteus</name>
    <dbReference type="NCBI Taxonomy" id="319238"/>
    <lineage>
        <taxon>Bacteria</taxon>
        <taxon>Pseudomonadati</taxon>
        <taxon>Bacteroidota</taxon>
        <taxon>Flavobacteriia</taxon>
        <taxon>Flavobacteriales</taxon>
        <taxon>Flavobacteriaceae</taxon>
        <taxon>Sediminicola</taxon>
    </lineage>
</organism>
<keyword evidence="9" id="KW-0046">Antibiotic resistance</keyword>
<dbReference type="RefSeq" id="WP_097442047.1">
    <property type="nucleotide sequence ID" value="NZ_NBWU01000001.1"/>
</dbReference>
<keyword evidence="6 10" id="KW-0812">Transmembrane</keyword>
<dbReference type="InterPro" id="IPR048279">
    <property type="entry name" value="MdtK-like"/>
</dbReference>
<dbReference type="OrthoDB" id="9811110at2"/>
<evidence type="ECO:0000256" key="4">
    <source>
        <dbReference type="ARBA" id="ARBA00022448"/>
    </source>
</evidence>
<evidence type="ECO:0000313" key="11">
    <source>
        <dbReference type="EMBL" id="PCE66526.1"/>
    </source>
</evidence>
<feature type="transmembrane region" description="Helical" evidence="10">
    <location>
        <begin position="50"/>
        <end position="74"/>
    </location>
</feature>
<evidence type="ECO:0000256" key="2">
    <source>
        <dbReference type="ARBA" id="ARBA00008417"/>
    </source>
</evidence>
<evidence type="ECO:0000256" key="1">
    <source>
        <dbReference type="ARBA" id="ARBA00004651"/>
    </source>
</evidence>
<name>A0A2A4GEY3_9FLAO</name>
<dbReference type="GO" id="GO:0005886">
    <property type="term" value="C:plasma membrane"/>
    <property type="evidence" value="ECO:0007669"/>
    <property type="project" value="UniProtKB-SubCell"/>
</dbReference>
<protein>
    <recommendedName>
        <fullName evidence="3">Multidrug export protein MepA</fullName>
    </recommendedName>
</protein>
<gene>
    <name evidence="11" type="ORF">B7P33_04310</name>
</gene>
<keyword evidence="12" id="KW-1185">Reference proteome</keyword>
<dbReference type="InterPro" id="IPR051327">
    <property type="entry name" value="MATE_MepA_subfamily"/>
</dbReference>
<dbReference type="PANTHER" id="PTHR43823">
    <property type="entry name" value="SPORULATION PROTEIN YKVU"/>
    <property type="match status" value="1"/>
</dbReference>
<dbReference type="EMBL" id="NBWU01000001">
    <property type="protein sequence ID" value="PCE66526.1"/>
    <property type="molecule type" value="Genomic_DNA"/>
</dbReference>
<dbReference type="InterPro" id="IPR045070">
    <property type="entry name" value="MATE_MepA-like"/>
</dbReference>
<dbReference type="Pfam" id="PF01554">
    <property type="entry name" value="MatE"/>
    <property type="match status" value="2"/>
</dbReference>
<feature type="transmembrane region" description="Helical" evidence="10">
    <location>
        <begin position="196"/>
        <end position="217"/>
    </location>
</feature>
<keyword evidence="7 10" id="KW-1133">Transmembrane helix</keyword>
<dbReference type="GO" id="GO:0042910">
    <property type="term" value="F:xenobiotic transmembrane transporter activity"/>
    <property type="evidence" value="ECO:0007669"/>
    <property type="project" value="InterPro"/>
</dbReference>
<feature type="transmembrane region" description="Helical" evidence="10">
    <location>
        <begin position="372"/>
        <end position="393"/>
    </location>
</feature>
<evidence type="ECO:0000256" key="10">
    <source>
        <dbReference type="SAM" id="Phobius"/>
    </source>
</evidence>
<dbReference type="PANTHER" id="PTHR43823:SF3">
    <property type="entry name" value="MULTIDRUG EXPORT PROTEIN MEPA"/>
    <property type="match status" value="1"/>
</dbReference>
<dbReference type="GO" id="GO:0046677">
    <property type="term" value="P:response to antibiotic"/>
    <property type="evidence" value="ECO:0007669"/>
    <property type="project" value="UniProtKB-KW"/>
</dbReference>
<evidence type="ECO:0000256" key="3">
    <source>
        <dbReference type="ARBA" id="ARBA00022106"/>
    </source>
</evidence>
<comment type="subcellular location">
    <subcellularLocation>
        <location evidence="1">Cell membrane</location>
        <topology evidence="1">Multi-pass membrane protein</topology>
    </subcellularLocation>
</comment>
<evidence type="ECO:0000256" key="7">
    <source>
        <dbReference type="ARBA" id="ARBA00022989"/>
    </source>
</evidence>
<reference evidence="11 12" key="1">
    <citation type="submission" date="2017-04" db="EMBL/GenBank/DDBJ databases">
        <title>A new member of the family Flavobacteriaceae isolated from ascidians.</title>
        <authorList>
            <person name="Chen L."/>
        </authorList>
    </citation>
    <scope>NUCLEOTIDE SEQUENCE [LARGE SCALE GENOMIC DNA]</scope>
    <source>
        <strain evidence="11 12">HQA918</strain>
    </source>
</reference>
<feature type="transmembrane region" description="Helical" evidence="10">
    <location>
        <begin position="286"/>
        <end position="306"/>
    </location>
</feature>
<dbReference type="NCBIfam" id="TIGR00797">
    <property type="entry name" value="matE"/>
    <property type="match status" value="1"/>
</dbReference>
<evidence type="ECO:0000313" key="12">
    <source>
        <dbReference type="Proteomes" id="UP000219559"/>
    </source>
</evidence>
<keyword evidence="8 10" id="KW-0472">Membrane</keyword>
<keyword evidence="5" id="KW-1003">Cell membrane</keyword>
<sequence>MARVASDELGTWPIGKLLVKQAIPAAIGILVMSLNILVDSIFVGKWIGPMAIAAINVVLPVSFFIGALGIAIGVGGSSIISRALGQGDRTKAVSVFGNQIALTILITVALVVVGLSYRDVLIPAFGGKGAIFEPAKIYYTIILYGVPFLALCMMGNTVIRAEGKPKFAMIAMIVPSVGNLLMDYIFIYLFDWGMQGAAWASTVGYLSCFVYVAYFFLGKNTEIIGWWKAVGFQWSIVKEISALGSVTLARQAVTSVNYLILNNVLFDLGGEALVAVYAIIGRMLMFALFPVFGVTQGFLPIAGYNYGAQKFDRVKTSIYTAIKYASLVGTLVFLGLLIFPDFMVNLFLSDKADLPQSILDINAYVRAHGPNALRWVFAATPIIALQLIGSAYFQAVGKAIPAFLLTLSRQGFFFIPLVLILPVYWGALGVWLAFPLADLLATIVTGIALKREMARLG</sequence>
<evidence type="ECO:0000256" key="9">
    <source>
        <dbReference type="ARBA" id="ARBA00023251"/>
    </source>
</evidence>
<dbReference type="CDD" id="cd13143">
    <property type="entry name" value="MATE_MepA_like"/>
    <property type="match status" value="1"/>
</dbReference>
<dbReference type="InterPro" id="IPR002528">
    <property type="entry name" value="MATE_fam"/>
</dbReference>
<keyword evidence="4" id="KW-0813">Transport</keyword>
<dbReference type="AlphaFoldDB" id="A0A2A4GEY3"/>
<feature type="transmembrane region" description="Helical" evidence="10">
    <location>
        <begin position="318"/>
        <end position="339"/>
    </location>
</feature>